<dbReference type="OMA" id="WQAMDVV"/>
<dbReference type="InterPro" id="IPR036866">
    <property type="entry name" value="RibonucZ/Hydroxyglut_hydro"/>
</dbReference>
<feature type="domain" description="Metallo-beta-lactamase" evidence="5">
    <location>
        <begin position="33"/>
        <end position="198"/>
    </location>
</feature>
<dbReference type="GO" id="GO:0046872">
    <property type="term" value="F:metal ion binding"/>
    <property type="evidence" value="ECO:0007669"/>
    <property type="project" value="UniProtKB-KW"/>
</dbReference>
<keyword evidence="3" id="KW-0378">Hydrolase</keyword>
<evidence type="ECO:0000256" key="1">
    <source>
        <dbReference type="ARBA" id="ARBA00007749"/>
    </source>
</evidence>
<gene>
    <name evidence="6" type="ORF">PPERSA_07584</name>
</gene>
<comment type="caution">
    <text evidence="6">The sequence shown here is derived from an EMBL/GenBank/DDBJ whole genome shotgun (WGS) entry which is preliminary data.</text>
</comment>
<evidence type="ECO:0000313" key="6">
    <source>
        <dbReference type="EMBL" id="KRX01939.1"/>
    </source>
</evidence>
<dbReference type="Proteomes" id="UP000054937">
    <property type="component" value="Unassembled WGS sequence"/>
</dbReference>
<evidence type="ECO:0000313" key="7">
    <source>
        <dbReference type="Proteomes" id="UP000054937"/>
    </source>
</evidence>
<dbReference type="Gene3D" id="3.60.15.10">
    <property type="entry name" value="Ribonuclease Z/Hydroxyacylglutathione hydrolase-like"/>
    <property type="match status" value="1"/>
</dbReference>
<dbReference type="InParanoid" id="A0A0V0QI28"/>
<sequence>MQSQLVPMPQIKQISDHIIRIMGLNPSSYTLQGSNTYLIGKGEKRILIDSGQNKEGYLELLQKVLNETNSKLQEVLITHCHQDHTLGIEQILKIDKNVKISKYYHEEIDSKLEQQYGFKYNHISHNQIIKGENFEIMTLHMAGHNPDHLCFYLPQEKAFFSADFILSGSSTVVTNMKAMFDNYFQALSLNAEYLLSAHGPEIIGKESRKYDNKNI</sequence>
<dbReference type="GO" id="GO:0016787">
    <property type="term" value="F:hydrolase activity"/>
    <property type="evidence" value="ECO:0007669"/>
    <property type="project" value="UniProtKB-KW"/>
</dbReference>
<dbReference type="PANTHER" id="PTHR23131">
    <property type="entry name" value="ENDORIBONUCLEASE LACTB2"/>
    <property type="match status" value="1"/>
</dbReference>
<dbReference type="SMART" id="SM00849">
    <property type="entry name" value="Lactamase_B"/>
    <property type="match status" value="1"/>
</dbReference>
<dbReference type="OrthoDB" id="17458at2759"/>
<proteinExistence type="inferred from homology"/>
<evidence type="ECO:0000259" key="5">
    <source>
        <dbReference type="SMART" id="SM00849"/>
    </source>
</evidence>
<organism evidence="6 7">
    <name type="scientific">Pseudocohnilembus persalinus</name>
    <name type="common">Ciliate</name>
    <dbReference type="NCBI Taxonomy" id="266149"/>
    <lineage>
        <taxon>Eukaryota</taxon>
        <taxon>Sar</taxon>
        <taxon>Alveolata</taxon>
        <taxon>Ciliophora</taxon>
        <taxon>Intramacronucleata</taxon>
        <taxon>Oligohymenophorea</taxon>
        <taxon>Scuticociliatia</taxon>
        <taxon>Philasterida</taxon>
        <taxon>Pseudocohnilembidae</taxon>
        <taxon>Pseudocohnilembus</taxon>
    </lineage>
</organism>
<dbReference type="AlphaFoldDB" id="A0A0V0QI28"/>
<evidence type="ECO:0000256" key="3">
    <source>
        <dbReference type="ARBA" id="ARBA00022801"/>
    </source>
</evidence>
<reference evidence="6 7" key="1">
    <citation type="journal article" date="2015" name="Sci. Rep.">
        <title>Genome of the facultative scuticociliatosis pathogen Pseudocohnilembus persalinus provides insight into its virulence through horizontal gene transfer.</title>
        <authorList>
            <person name="Xiong J."/>
            <person name="Wang G."/>
            <person name="Cheng J."/>
            <person name="Tian M."/>
            <person name="Pan X."/>
            <person name="Warren A."/>
            <person name="Jiang C."/>
            <person name="Yuan D."/>
            <person name="Miao W."/>
        </authorList>
    </citation>
    <scope>NUCLEOTIDE SEQUENCE [LARGE SCALE GENOMIC DNA]</scope>
    <source>
        <strain evidence="6">36N120E</strain>
    </source>
</reference>
<name>A0A0V0QI28_PSEPJ</name>
<accession>A0A0V0QI28</accession>
<keyword evidence="4" id="KW-0862">Zinc</keyword>
<keyword evidence="2" id="KW-0479">Metal-binding</keyword>
<dbReference type="InterPro" id="IPR001279">
    <property type="entry name" value="Metallo-B-lactamas"/>
</dbReference>
<dbReference type="EMBL" id="LDAU01000159">
    <property type="protein sequence ID" value="KRX01939.1"/>
    <property type="molecule type" value="Genomic_DNA"/>
</dbReference>
<keyword evidence="7" id="KW-1185">Reference proteome</keyword>
<dbReference type="Pfam" id="PF00753">
    <property type="entry name" value="Lactamase_B"/>
    <property type="match status" value="1"/>
</dbReference>
<dbReference type="FunFam" id="3.60.15.10:FF:000041">
    <property type="entry name" value="Metallo-beta-lactamase domain protein"/>
    <property type="match status" value="1"/>
</dbReference>
<dbReference type="PANTHER" id="PTHR23131:SF0">
    <property type="entry name" value="ENDORIBONUCLEASE LACTB2"/>
    <property type="match status" value="1"/>
</dbReference>
<comment type="similarity">
    <text evidence="1">Belongs to the metallo-beta-lactamase superfamily.</text>
</comment>
<evidence type="ECO:0000256" key="2">
    <source>
        <dbReference type="ARBA" id="ARBA00022723"/>
    </source>
</evidence>
<dbReference type="SUPFAM" id="SSF56281">
    <property type="entry name" value="Metallo-hydrolase/oxidoreductase"/>
    <property type="match status" value="1"/>
</dbReference>
<dbReference type="InterPro" id="IPR050662">
    <property type="entry name" value="Sec-metab_biosynth-thioest"/>
</dbReference>
<evidence type="ECO:0000256" key="4">
    <source>
        <dbReference type="ARBA" id="ARBA00022833"/>
    </source>
</evidence>
<protein>
    <recommendedName>
        <fullName evidence="5">Metallo-beta-lactamase domain-containing protein</fullName>
    </recommendedName>
</protein>